<protein>
    <submittedName>
        <fullName evidence="1">Uncharacterized protein</fullName>
    </submittedName>
</protein>
<evidence type="ECO:0000313" key="2">
    <source>
        <dbReference type="Proteomes" id="UP001556170"/>
    </source>
</evidence>
<dbReference type="Proteomes" id="UP001556170">
    <property type="component" value="Unassembled WGS sequence"/>
</dbReference>
<name>A0ABV3QQN5_9GAMM</name>
<evidence type="ECO:0000313" key="1">
    <source>
        <dbReference type="EMBL" id="MEW9624173.1"/>
    </source>
</evidence>
<keyword evidence="2" id="KW-1185">Reference proteome</keyword>
<dbReference type="RefSeq" id="WP_367844480.1">
    <property type="nucleotide sequence ID" value="NZ_JBFOHL010000006.1"/>
</dbReference>
<proteinExistence type="predicted"/>
<reference evidence="1 2" key="1">
    <citation type="submission" date="2024-06" db="EMBL/GenBank/DDBJ databases">
        <authorList>
            <person name="Woo H."/>
        </authorList>
    </citation>
    <scope>NUCLEOTIDE SEQUENCE [LARGE SCALE GENOMIC DNA]</scope>
    <source>
        <strain evidence="1 2">S2-g</strain>
    </source>
</reference>
<sequence length="91" mass="9732">MDAAARKRADAWRKAMGLFAACVLLVLISVDGLRDHLSSPMEPSLAGPAYDALVRRVEGGRELLRVTNAQSGSVRLYDAHNGRLLSVAAAD</sequence>
<organism evidence="1 2">
    <name type="scientific">Rhodanobacter geophilus</name>
    <dbReference type="NCBI Taxonomy" id="3162488"/>
    <lineage>
        <taxon>Bacteria</taxon>
        <taxon>Pseudomonadati</taxon>
        <taxon>Pseudomonadota</taxon>
        <taxon>Gammaproteobacteria</taxon>
        <taxon>Lysobacterales</taxon>
        <taxon>Rhodanobacteraceae</taxon>
        <taxon>Rhodanobacter</taxon>
    </lineage>
</organism>
<comment type="caution">
    <text evidence="1">The sequence shown here is derived from an EMBL/GenBank/DDBJ whole genome shotgun (WGS) entry which is preliminary data.</text>
</comment>
<accession>A0ABV3QQN5</accession>
<gene>
    <name evidence="1" type="ORF">ABQJ56_08020</name>
</gene>
<dbReference type="EMBL" id="JBFOHL010000006">
    <property type="protein sequence ID" value="MEW9624173.1"/>
    <property type="molecule type" value="Genomic_DNA"/>
</dbReference>